<feature type="compositionally biased region" description="Basic and acidic residues" evidence="1">
    <location>
        <begin position="55"/>
        <end position="67"/>
    </location>
</feature>
<evidence type="ECO:0000313" key="2">
    <source>
        <dbReference type="EMBL" id="EJK43994.1"/>
    </source>
</evidence>
<feature type="compositionally biased region" description="Basic and acidic residues" evidence="1">
    <location>
        <begin position="187"/>
        <end position="218"/>
    </location>
</feature>
<feature type="compositionally biased region" description="Basic and acidic residues" evidence="1">
    <location>
        <begin position="165"/>
        <end position="180"/>
    </location>
</feature>
<accession>K0R017</accession>
<proteinExistence type="predicted"/>
<dbReference type="Proteomes" id="UP000266841">
    <property type="component" value="Unassembled WGS sequence"/>
</dbReference>
<dbReference type="AlphaFoldDB" id="K0R017"/>
<feature type="compositionally biased region" description="Basic and acidic residues" evidence="1">
    <location>
        <begin position="89"/>
        <end position="112"/>
    </location>
</feature>
<evidence type="ECO:0000256" key="1">
    <source>
        <dbReference type="SAM" id="MobiDB-lite"/>
    </source>
</evidence>
<feature type="region of interest" description="Disordered" evidence="1">
    <location>
        <begin position="1"/>
        <end position="71"/>
    </location>
</feature>
<feature type="compositionally biased region" description="Pro residues" evidence="1">
    <location>
        <begin position="42"/>
        <end position="51"/>
    </location>
</feature>
<reference evidence="2 3" key="1">
    <citation type="journal article" date="2012" name="Genome Biol.">
        <title>Genome and low-iron response of an oceanic diatom adapted to chronic iron limitation.</title>
        <authorList>
            <person name="Lommer M."/>
            <person name="Specht M."/>
            <person name="Roy A.S."/>
            <person name="Kraemer L."/>
            <person name="Andreson R."/>
            <person name="Gutowska M.A."/>
            <person name="Wolf J."/>
            <person name="Bergner S.V."/>
            <person name="Schilhabel M.B."/>
            <person name="Klostermeier U.C."/>
            <person name="Beiko R.G."/>
            <person name="Rosenstiel P."/>
            <person name="Hippler M."/>
            <person name="Laroche J."/>
        </authorList>
    </citation>
    <scope>NUCLEOTIDE SEQUENCE [LARGE SCALE GENOMIC DNA]</scope>
    <source>
        <strain evidence="2 3">CCMP1005</strain>
    </source>
</reference>
<organism evidence="2 3">
    <name type="scientific">Thalassiosira oceanica</name>
    <name type="common">Marine diatom</name>
    <dbReference type="NCBI Taxonomy" id="159749"/>
    <lineage>
        <taxon>Eukaryota</taxon>
        <taxon>Sar</taxon>
        <taxon>Stramenopiles</taxon>
        <taxon>Ochrophyta</taxon>
        <taxon>Bacillariophyta</taxon>
        <taxon>Coscinodiscophyceae</taxon>
        <taxon>Thalassiosirophycidae</taxon>
        <taxon>Thalassiosirales</taxon>
        <taxon>Thalassiosiraceae</taxon>
        <taxon>Thalassiosira</taxon>
    </lineage>
</organism>
<feature type="compositionally biased region" description="Basic and acidic residues" evidence="1">
    <location>
        <begin position="119"/>
        <end position="132"/>
    </location>
</feature>
<keyword evidence="3" id="KW-1185">Reference proteome</keyword>
<gene>
    <name evidence="2" type="ORF">THAOC_37511</name>
</gene>
<evidence type="ECO:0000313" key="3">
    <source>
        <dbReference type="Proteomes" id="UP000266841"/>
    </source>
</evidence>
<dbReference type="EMBL" id="AGNL01050338">
    <property type="protein sequence ID" value="EJK43994.1"/>
    <property type="molecule type" value="Genomic_DNA"/>
</dbReference>
<protein>
    <submittedName>
        <fullName evidence="2">Uncharacterized protein</fullName>
    </submittedName>
</protein>
<name>K0R017_THAOC</name>
<feature type="region of interest" description="Disordered" evidence="1">
    <location>
        <begin position="165"/>
        <end position="240"/>
    </location>
</feature>
<feature type="region of interest" description="Disordered" evidence="1">
    <location>
        <begin position="86"/>
        <end position="132"/>
    </location>
</feature>
<comment type="caution">
    <text evidence="2">The sequence shown here is derived from an EMBL/GenBank/DDBJ whole genome shotgun (WGS) entry which is preliminary data.</text>
</comment>
<sequence length="516" mass="56503">MAKQTEEVPPQITGSPRTRSPLPPPLDARHVRLARLGVKSDPPQPHPPPGPGAVRQDERVDEARQRPVVEPVVPVADPVVVAQDLEAGQVRRDDVDGVEPEHYVPREVERGDSGVVPEHALEPERRDARVGEAEGLQPAAVARDGVHGDVREVVVVPVPDVEELEARQARSQRGHHDHDVLVGQAARRPDRERPQRPSEARAEPSHAVRRDGVDRAGEALDEAEPFEARQGRRHGGQRVRVDERRVDADVRVRRELDVEPVEVRERVLLRQQLLELGEDDPADLLDVDVVGRDARGVDVDLPDVLPHAGRGGIGLSISSSVPLRALVGDEVVEAEDRRGEPRVGVHGLAEATARPADLDGRLPHLALAAGPRGGQGVGEDVAQSLVREVRQRGLRRGRPGRWAAAPEERLAAQLGAARQRRDGSPLDRPAAAVRPHRSCCWDRIARRGRHWTMRRRRAGRNDRRSLLPTRRGGVVVGPEAHPDALPLAAGPRPHALGVTCMEENESAPPAWCKPSR</sequence>